<proteinExistence type="predicted"/>
<reference evidence="2" key="1">
    <citation type="submission" date="2016-11" db="EMBL/GenBank/DDBJ databases">
        <authorList>
            <person name="Varghese N."/>
            <person name="Submissions S."/>
        </authorList>
    </citation>
    <scope>NUCLEOTIDE SEQUENCE [LARGE SCALE GENOMIC DNA]</scope>
    <source>
        <strain evidence="2">DSM 17659</strain>
    </source>
</reference>
<gene>
    <name evidence="1" type="ORF">SAMN05444372_10327</name>
</gene>
<name>A0A1M5HLL9_9FLAO</name>
<dbReference type="EMBL" id="FQWF01000003">
    <property type="protein sequence ID" value="SHG16855.1"/>
    <property type="molecule type" value="Genomic_DNA"/>
</dbReference>
<evidence type="ECO:0000313" key="2">
    <source>
        <dbReference type="Proteomes" id="UP000184020"/>
    </source>
</evidence>
<accession>A0A1M5HLL9</accession>
<sequence length="31" mass="3690">MKKIGYNKWRKEKLHIQGFPLTHESYIGTAD</sequence>
<keyword evidence="2" id="KW-1185">Reference proteome</keyword>
<protein>
    <submittedName>
        <fullName evidence="1">Uncharacterized protein</fullName>
    </submittedName>
</protein>
<organism evidence="1 2">
    <name type="scientific">Flavobacterium micromati</name>
    <dbReference type="NCBI Taxonomy" id="229205"/>
    <lineage>
        <taxon>Bacteria</taxon>
        <taxon>Pseudomonadati</taxon>
        <taxon>Bacteroidota</taxon>
        <taxon>Flavobacteriia</taxon>
        <taxon>Flavobacteriales</taxon>
        <taxon>Flavobacteriaceae</taxon>
        <taxon>Flavobacterium</taxon>
    </lineage>
</organism>
<dbReference type="Proteomes" id="UP000184020">
    <property type="component" value="Unassembled WGS sequence"/>
</dbReference>
<dbReference type="AlphaFoldDB" id="A0A1M5HLL9"/>
<evidence type="ECO:0000313" key="1">
    <source>
        <dbReference type="EMBL" id="SHG16855.1"/>
    </source>
</evidence>